<evidence type="ECO:0000313" key="1">
    <source>
        <dbReference type="EMBL" id="KOX73474.1"/>
    </source>
</evidence>
<keyword evidence="2" id="KW-1185">Reference proteome</keyword>
<reference evidence="1 2" key="1">
    <citation type="submission" date="2015-07" db="EMBL/GenBank/DDBJ databases">
        <title>The genome of Melipona quadrifasciata.</title>
        <authorList>
            <person name="Pan H."/>
            <person name="Kapheim K."/>
        </authorList>
    </citation>
    <scope>NUCLEOTIDE SEQUENCE [LARGE SCALE GENOMIC DNA]</scope>
    <source>
        <strain evidence="1">0111107301</strain>
        <tissue evidence="1">Whole body</tissue>
    </source>
</reference>
<dbReference type="AlphaFoldDB" id="A0A0N1ITH7"/>
<dbReference type="Proteomes" id="UP000053105">
    <property type="component" value="Unassembled WGS sequence"/>
</dbReference>
<accession>A0A0N1ITH7</accession>
<protein>
    <submittedName>
        <fullName evidence="1">Uncharacterized protein</fullName>
    </submittedName>
</protein>
<proteinExistence type="predicted"/>
<dbReference type="EMBL" id="KQ435798">
    <property type="protein sequence ID" value="KOX73474.1"/>
    <property type="molecule type" value="Genomic_DNA"/>
</dbReference>
<organism evidence="1 2">
    <name type="scientific">Melipona quadrifasciata</name>
    <dbReference type="NCBI Taxonomy" id="166423"/>
    <lineage>
        <taxon>Eukaryota</taxon>
        <taxon>Metazoa</taxon>
        <taxon>Ecdysozoa</taxon>
        <taxon>Arthropoda</taxon>
        <taxon>Hexapoda</taxon>
        <taxon>Insecta</taxon>
        <taxon>Pterygota</taxon>
        <taxon>Neoptera</taxon>
        <taxon>Endopterygota</taxon>
        <taxon>Hymenoptera</taxon>
        <taxon>Apocrita</taxon>
        <taxon>Aculeata</taxon>
        <taxon>Apoidea</taxon>
        <taxon>Anthophila</taxon>
        <taxon>Apidae</taxon>
        <taxon>Melipona</taxon>
    </lineage>
</organism>
<evidence type="ECO:0000313" key="2">
    <source>
        <dbReference type="Proteomes" id="UP000053105"/>
    </source>
</evidence>
<name>A0A0N1ITH7_9HYME</name>
<sequence length="78" mass="8954">MRDFQFPREFLRENLLEILANGFWNIDFSPANIGSAGGTVRFPARKSIPILDENPTRVARTNMSPLENITIFQHDCFV</sequence>
<gene>
    <name evidence="1" type="ORF">WN51_14520</name>
</gene>